<name>A0A6A3D0L9_HIBSY</name>
<protein>
    <submittedName>
        <fullName evidence="2">NAD(P)-binding Rossmann-fold superfamily protein, putative isoform 2</fullName>
    </submittedName>
</protein>
<evidence type="ECO:0000259" key="1">
    <source>
        <dbReference type="Pfam" id="PF01370"/>
    </source>
</evidence>
<proteinExistence type="predicted"/>
<dbReference type="InterPro" id="IPR036291">
    <property type="entry name" value="NAD(P)-bd_dom_sf"/>
</dbReference>
<feature type="domain" description="NAD-dependent epimerase/dehydratase" evidence="1">
    <location>
        <begin position="5"/>
        <end position="35"/>
    </location>
</feature>
<dbReference type="Gene3D" id="3.40.50.720">
    <property type="entry name" value="NAD(P)-binding Rossmann-like Domain"/>
    <property type="match status" value="1"/>
</dbReference>
<dbReference type="Proteomes" id="UP000436088">
    <property type="component" value="Unassembled WGS sequence"/>
</dbReference>
<organism evidence="2 3">
    <name type="scientific">Hibiscus syriacus</name>
    <name type="common">Rose of Sharon</name>
    <dbReference type="NCBI Taxonomy" id="106335"/>
    <lineage>
        <taxon>Eukaryota</taxon>
        <taxon>Viridiplantae</taxon>
        <taxon>Streptophyta</taxon>
        <taxon>Embryophyta</taxon>
        <taxon>Tracheophyta</taxon>
        <taxon>Spermatophyta</taxon>
        <taxon>Magnoliopsida</taxon>
        <taxon>eudicotyledons</taxon>
        <taxon>Gunneridae</taxon>
        <taxon>Pentapetalae</taxon>
        <taxon>rosids</taxon>
        <taxon>malvids</taxon>
        <taxon>Malvales</taxon>
        <taxon>Malvaceae</taxon>
        <taxon>Malvoideae</taxon>
        <taxon>Hibiscus</taxon>
    </lineage>
</organism>
<keyword evidence="3" id="KW-1185">Reference proteome</keyword>
<evidence type="ECO:0000313" key="3">
    <source>
        <dbReference type="Proteomes" id="UP000436088"/>
    </source>
</evidence>
<dbReference type="EMBL" id="VEPZ02000116">
    <property type="protein sequence ID" value="KAE8733278.1"/>
    <property type="molecule type" value="Genomic_DNA"/>
</dbReference>
<sequence length="148" mass="16405">METKVCVTGAAGYLGSSLVKRLLEIGYIVHATKRNLGDSEKVGLLKSLPHAETRMQINPRFILLQAYASSKAASGKELLRYGNEISLVHSRKPVHADFTSHKEQIVVQHPEIFGGIVGKSSDLARRGCLRRSHILHGEAIDEWQIPLR</sequence>
<dbReference type="SUPFAM" id="SSF51735">
    <property type="entry name" value="NAD(P)-binding Rossmann-fold domains"/>
    <property type="match status" value="1"/>
</dbReference>
<evidence type="ECO:0000313" key="2">
    <source>
        <dbReference type="EMBL" id="KAE8733278.1"/>
    </source>
</evidence>
<reference evidence="2" key="1">
    <citation type="submission" date="2019-09" db="EMBL/GenBank/DDBJ databases">
        <title>Draft genome information of white flower Hibiscus syriacus.</title>
        <authorList>
            <person name="Kim Y.-M."/>
        </authorList>
    </citation>
    <scope>NUCLEOTIDE SEQUENCE [LARGE SCALE GENOMIC DNA]</scope>
    <source>
        <strain evidence="2">YM2019G1</strain>
    </source>
</reference>
<dbReference type="Pfam" id="PF01370">
    <property type="entry name" value="Epimerase"/>
    <property type="match status" value="1"/>
</dbReference>
<dbReference type="AlphaFoldDB" id="A0A6A3D0L9"/>
<gene>
    <name evidence="2" type="ORF">F3Y22_tig00001349pilonHSYRG00013</name>
</gene>
<comment type="caution">
    <text evidence="2">The sequence shown here is derived from an EMBL/GenBank/DDBJ whole genome shotgun (WGS) entry which is preliminary data.</text>
</comment>
<accession>A0A6A3D0L9</accession>
<dbReference type="InterPro" id="IPR001509">
    <property type="entry name" value="Epimerase_deHydtase"/>
</dbReference>